<name>A0AA37FA51_9ACTN</name>
<protein>
    <submittedName>
        <fullName evidence="1">Uncharacterized protein</fullName>
    </submittedName>
</protein>
<gene>
    <name evidence="1" type="ORF">ScoT_00700</name>
</gene>
<proteinExistence type="predicted"/>
<sequence length="55" mass="6343">MGKKKPCCPRRSFTPESKAEIVGLRTVWVLPRTTTHPEEVPFAVHHLRQDEEDDS</sequence>
<evidence type="ECO:0000313" key="1">
    <source>
        <dbReference type="EMBL" id="GHI43896.1"/>
    </source>
</evidence>
<dbReference type="Proteomes" id="UP001051844">
    <property type="component" value="Unassembled WGS sequence"/>
</dbReference>
<accession>A0AA37FA51</accession>
<dbReference type="EMBL" id="BNDZ01000003">
    <property type="protein sequence ID" value="GHI43896.1"/>
    <property type="molecule type" value="Genomic_DNA"/>
</dbReference>
<dbReference type="AlphaFoldDB" id="A0AA37FA51"/>
<comment type="caution">
    <text evidence="1">The sequence shown here is derived from an EMBL/GenBank/DDBJ whole genome shotgun (WGS) entry which is preliminary data.</text>
</comment>
<evidence type="ECO:0000313" key="2">
    <source>
        <dbReference type="Proteomes" id="UP001051844"/>
    </source>
</evidence>
<reference evidence="1" key="1">
    <citation type="submission" date="2022-09" db="EMBL/GenBank/DDBJ databases">
        <title>Whole genome shotgun sequence of Streptomyces albidoflavus NBRC 12854.</title>
        <authorList>
            <person name="Komaki H."/>
            <person name="Tamura T."/>
        </authorList>
    </citation>
    <scope>NUCLEOTIDE SEQUENCE</scope>
    <source>
        <strain evidence="1">NBRC 12854</strain>
    </source>
</reference>
<organism evidence="1 2">
    <name type="scientific">Streptomyces albidoflavus</name>
    <dbReference type="NCBI Taxonomy" id="1886"/>
    <lineage>
        <taxon>Bacteria</taxon>
        <taxon>Bacillati</taxon>
        <taxon>Actinomycetota</taxon>
        <taxon>Actinomycetes</taxon>
        <taxon>Kitasatosporales</taxon>
        <taxon>Streptomycetaceae</taxon>
        <taxon>Streptomyces</taxon>
        <taxon>Streptomyces albidoflavus group</taxon>
    </lineage>
</organism>